<keyword evidence="3" id="KW-1185">Reference proteome</keyword>
<sequence length="154" mass="16276">MAALAIIFGYVEMLLPVFVTIPGMKLGLANLVTVFVLYTYRTKEAAIISLIRIVVIGFLFANLFSILYSLAGAALSLLCMAGAKRFLGFSVVGVSILGGVTHNLGQLIVAALVVENGNVFYYFPALLISGLVTGALIGIVAGEILKRTAGRKHV</sequence>
<dbReference type="KEGG" id="blau:DQQ01_10080"/>
<keyword evidence="1" id="KW-0472">Membrane</keyword>
<protein>
    <submittedName>
        <fullName evidence="2">Heptaprenyl diphosphate synthase</fullName>
    </submittedName>
</protein>
<evidence type="ECO:0000256" key="1">
    <source>
        <dbReference type="SAM" id="Phobius"/>
    </source>
</evidence>
<organism evidence="2 3">
    <name type="scientific">Blautia argi</name>
    <dbReference type="NCBI Taxonomy" id="1912897"/>
    <lineage>
        <taxon>Bacteria</taxon>
        <taxon>Bacillati</taxon>
        <taxon>Bacillota</taxon>
        <taxon>Clostridia</taxon>
        <taxon>Lachnospirales</taxon>
        <taxon>Lachnospiraceae</taxon>
        <taxon>Blautia</taxon>
    </lineage>
</organism>
<dbReference type="AlphaFoldDB" id="A0A2Z4UBR2"/>
<dbReference type="RefSeq" id="WP_111919927.1">
    <property type="nucleotide sequence ID" value="NZ_CP030280.1"/>
</dbReference>
<dbReference type="InterPro" id="IPR014535">
    <property type="entry name" value="Hpre_diP_synt_I"/>
</dbReference>
<keyword evidence="1" id="KW-0812">Transmembrane</keyword>
<dbReference type="EMBL" id="CP030280">
    <property type="protein sequence ID" value="AWY98438.1"/>
    <property type="molecule type" value="Genomic_DNA"/>
</dbReference>
<feature type="transmembrane region" description="Helical" evidence="1">
    <location>
        <begin position="120"/>
        <end position="145"/>
    </location>
</feature>
<evidence type="ECO:0000313" key="2">
    <source>
        <dbReference type="EMBL" id="AWY98438.1"/>
    </source>
</evidence>
<reference evidence="3" key="1">
    <citation type="submission" date="2018-06" db="EMBL/GenBank/DDBJ databases">
        <title>Description of Blautia argi sp. nov., a new anaerobic isolated from dog feces.</title>
        <authorList>
            <person name="Chang Y.-H."/>
            <person name="Paek J."/>
            <person name="Shin Y."/>
        </authorList>
    </citation>
    <scope>NUCLEOTIDE SEQUENCE [LARGE SCALE GENOMIC DNA]</scope>
    <source>
        <strain evidence="3">KCTC 15426</strain>
    </source>
</reference>
<dbReference type="PIRSF" id="PIRSF027391">
    <property type="entry name" value="Hpre_diP_synt_I"/>
    <property type="match status" value="1"/>
</dbReference>
<feature type="transmembrane region" description="Helical" evidence="1">
    <location>
        <begin position="86"/>
        <end position="114"/>
    </location>
</feature>
<dbReference type="Pfam" id="PF07456">
    <property type="entry name" value="Hpre_diP_synt_I"/>
    <property type="match status" value="1"/>
</dbReference>
<feature type="transmembrane region" description="Helical" evidence="1">
    <location>
        <begin position="46"/>
        <end position="79"/>
    </location>
</feature>
<dbReference type="OrthoDB" id="9799095at2"/>
<feature type="transmembrane region" description="Helical" evidence="1">
    <location>
        <begin position="7"/>
        <end position="40"/>
    </location>
</feature>
<gene>
    <name evidence="2" type="ORF">DQQ01_10080</name>
</gene>
<accession>A0A2Z4UBR2</accession>
<evidence type="ECO:0000313" key="3">
    <source>
        <dbReference type="Proteomes" id="UP000250003"/>
    </source>
</evidence>
<keyword evidence="1" id="KW-1133">Transmembrane helix</keyword>
<dbReference type="InterPro" id="IPR010898">
    <property type="entry name" value="Hpre_diP_synth_I"/>
</dbReference>
<name>A0A2Z4UBR2_9FIRM</name>
<proteinExistence type="predicted"/>
<dbReference type="Proteomes" id="UP000250003">
    <property type="component" value="Chromosome"/>
</dbReference>